<keyword evidence="1" id="KW-0227">DNA damage</keyword>
<name>A0ABM7UCZ4_9ACTO</name>
<dbReference type="Pfam" id="PF13304">
    <property type="entry name" value="AAA_21"/>
    <property type="match status" value="2"/>
</dbReference>
<gene>
    <name evidence="3" type="ORF">MANAM107_19090</name>
</gene>
<dbReference type="RefSeq" id="WP_223907752.1">
    <property type="nucleotide sequence ID" value="NZ_AP025017.1"/>
</dbReference>
<dbReference type="EMBL" id="AP025017">
    <property type="protein sequence ID" value="BDA65075.1"/>
    <property type="molecule type" value="Genomic_DNA"/>
</dbReference>
<evidence type="ECO:0000256" key="1">
    <source>
        <dbReference type="ARBA" id="ARBA00023236"/>
    </source>
</evidence>
<evidence type="ECO:0000313" key="3">
    <source>
        <dbReference type="EMBL" id="BDA65075.1"/>
    </source>
</evidence>
<dbReference type="PANTHER" id="PTHR32182">
    <property type="entry name" value="DNA REPLICATION AND REPAIR PROTEIN RECF"/>
    <property type="match status" value="1"/>
</dbReference>
<feature type="domain" description="ATPase AAA-type core" evidence="2">
    <location>
        <begin position="23"/>
        <end position="139"/>
    </location>
</feature>
<keyword evidence="4" id="KW-1185">Reference proteome</keyword>
<feature type="domain" description="ATPase AAA-type core" evidence="2">
    <location>
        <begin position="313"/>
        <end position="397"/>
    </location>
</feature>
<evidence type="ECO:0000313" key="4">
    <source>
        <dbReference type="Proteomes" id="UP000824496"/>
    </source>
</evidence>
<dbReference type="InterPro" id="IPR003959">
    <property type="entry name" value="ATPase_AAA_core"/>
</dbReference>
<dbReference type="InterPro" id="IPR027417">
    <property type="entry name" value="P-loop_NTPase"/>
</dbReference>
<proteinExistence type="predicted"/>
<dbReference type="PANTHER" id="PTHR32182:SF22">
    <property type="entry name" value="ATP-DEPENDENT ENDONUCLEASE, OLD FAMILY-RELATED"/>
    <property type="match status" value="1"/>
</dbReference>
<keyword evidence="1" id="KW-0742">SOS response</keyword>
<dbReference type="SUPFAM" id="SSF52540">
    <property type="entry name" value="P-loop containing nucleoside triphosphate hydrolases"/>
    <property type="match status" value="1"/>
</dbReference>
<reference evidence="3 4" key="1">
    <citation type="submission" date="2021-08" db="EMBL/GenBank/DDBJ databases">
        <title>Whole genome sequence of novel Actinomyces species strain MAS-1.</title>
        <authorList>
            <person name="Saito M."/>
            <person name="Kuwahara N."/>
            <person name="Takizawa T."/>
            <person name="Gotouda H."/>
            <person name="Ochiai T."/>
        </authorList>
    </citation>
    <scope>NUCLEOTIDE SEQUENCE [LARGE SCALE GENOMIC DNA]</scope>
    <source>
        <strain evidence="3 4">MAS-1</strain>
    </source>
</reference>
<accession>A0ABM7UCZ4</accession>
<evidence type="ECO:0000259" key="2">
    <source>
        <dbReference type="Pfam" id="PF13304"/>
    </source>
</evidence>
<dbReference type="Gene3D" id="3.40.50.300">
    <property type="entry name" value="P-loop containing nucleotide triphosphate hydrolases"/>
    <property type="match status" value="2"/>
</dbReference>
<protein>
    <recommendedName>
        <fullName evidence="2">ATPase AAA-type core domain-containing protein</fullName>
    </recommendedName>
</protein>
<organism evidence="3 4">
    <name type="scientific">Actinomyces capricornis</name>
    <dbReference type="NCBI Taxonomy" id="2755559"/>
    <lineage>
        <taxon>Bacteria</taxon>
        <taxon>Bacillati</taxon>
        <taxon>Actinomycetota</taxon>
        <taxon>Actinomycetes</taxon>
        <taxon>Actinomycetales</taxon>
        <taxon>Actinomycetaceae</taxon>
        <taxon>Actinomyces</taxon>
    </lineage>
</organism>
<sequence length="472" mass="50858">MLTRFEVSGFKNLRDVAVDLGPFTCIAGPNGVGKSNLFDAIAFLGALADHSFNDAIASVRSVPGQRGTQESVLSAAVLSGEENLRLAAEMIIPGSLRDARGRRVTLRDTYLRYEVELGVDTEYRGNRSAPIRLITESLESATRPPACPALAEAVQVPQSRRTYIEPGPQIPLAYEAGSGTMVWDVYDRDPEEYLGPRDDGEFPSIPDHSYFVGELDRTALSQARAGTVPGQVAAQLRSWRFLALEPSLIRAADSIDEAGRLADSGAHLPAALNARAEERGAQIYDGLRRALGDLLDLRHLEVIRNGDFLELRAQVGEGPELPARALSDGSLRLLVLGALATGIDGAGAVFIEEPENGVHPARLRALLDLLRSMAGPRQEGQEGYGQVVINTHSPYVVQEVLEAAPGDVLCAVSWRRSSGAGEVTTSTSFHPLPGTWRAAGREGPGDERRIQPVSRTELIDFLESPVMAEGEQ</sequence>
<dbReference type="Proteomes" id="UP000824496">
    <property type="component" value="Chromosome"/>
</dbReference>